<dbReference type="SUPFAM" id="SSF57850">
    <property type="entry name" value="RING/U-box"/>
    <property type="match status" value="1"/>
</dbReference>
<evidence type="ECO:0000259" key="12">
    <source>
        <dbReference type="PROSITE" id="PS51157"/>
    </source>
</evidence>
<evidence type="ECO:0000256" key="3">
    <source>
        <dbReference type="ARBA" id="ARBA00022679"/>
    </source>
</evidence>
<dbReference type="RefSeq" id="XP_015469653.1">
    <property type="nucleotide sequence ID" value="XM_015609520.1"/>
</dbReference>
<dbReference type="PANTHER" id="PTHR21497">
    <property type="entry name" value="UBIQUITIN LIGASE E3 ALPHA-RELATED"/>
    <property type="match status" value="1"/>
</dbReference>
<dbReference type="SUPFAM" id="SSF54736">
    <property type="entry name" value="ClpS-like"/>
    <property type="match status" value="1"/>
</dbReference>
<gene>
    <name evidence="13" type="ORF">AC631_00690</name>
</gene>
<keyword evidence="5 10" id="KW-0863">Zinc-finger</keyword>
<dbReference type="InterPro" id="IPR003126">
    <property type="entry name" value="Znf_UBR"/>
</dbReference>
<dbReference type="GO" id="GO:0008270">
    <property type="term" value="F:zinc ion binding"/>
    <property type="evidence" value="ECO:0007669"/>
    <property type="project" value="UniProtKB-UniRule"/>
</dbReference>
<dbReference type="Proteomes" id="UP000054251">
    <property type="component" value="Unassembled WGS sequence"/>
</dbReference>
<dbReference type="GO" id="GO:0061630">
    <property type="term" value="F:ubiquitin protein ligase activity"/>
    <property type="evidence" value="ECO:0007669"/>
    <property type="project" value="UniProtKB-UniRule"/>
</dbReference>
<evidence type="ECO:0000256" key="2">
    <source>
        <dbReference type="ARBA" id="ARBA00004906"/>
    </source>
</evidence>
<dbReference type="FunFam" id="2.10.110.30:FF:000002">
    <property type="entry name" value="Putative e3 ubiquitin-protein ligase ubr3"/>
    <property type="match status" value="1"/>
</dbReference>
<evidence type="ECO:0000256" key="9">
    <source>
        <dbReference type="PROSITE-ProRule" id="PRU00508"/>
    </source>
</evidence>
<evidence type="ECO:0000256" key="7">
    <source>
        <dbReference type="ARBA" id="ARBA00022833"/>
    </source>
</evidence>
<proteinExistence type="inferred from homology"/>
<dbReference type="InterPro" id="IPR044046">
    <property type="entry name" value="E3_ligase_UBR-like_C"/>
</dbReference>
<dbReference type="InterPro" id="IPR055194">
    <property type="entry name" value="UBR1-like_WH"/>
</dbReference>
<dbReference type="PANTHER" id="PTHR21497:SF26">
    <property type="entry name" value="E3 UBIQUITIN-PROTEIN LIGASE UBR1"/>
    <property type="match status" value="1"/>
</dbReference>
<dbReference type="CDD" id="cd19672">
    <property type="entry name" value="UBR-box_UBR1_like"/>
    <property type="match status" value="1"/>
</dbReference>
<dbReference type="GO" id="GO:0000151">
    <property type="term" value="C:ubiquitin ligase complex"/>
    <property type="evidence" value="ECO:0007669"/>
    <property type="project" value="TreeGrafter"/>
</dbReference>
<evidence type="ECO:0000313" key="14">
    <source>
        <dbReference type="Proteomes" id="UP000054251"/>
    </source>
</evidence>
<feature type="zinc finger region" description="UBR-type" evidence="9">
    <location>
        <begin position="90"/>
        <end position="163"/>
    </location>
</feature>
<dbReference type="PROSITE" id="PS51157">
    <property type="entry name" value="ZF_UBR"/>
    <property type="match status" value="1"/>
</dbReference>
<comment type="similarity">
    <text evidence="8 10">Belongs to the E3 ubiquitin-protein ligase UBR1-like family.</text>
</comment>
<dbReference type="Gene3D" id="3.30.1390.10">
    <property type="match status" value="1"/>
</dbReference>
<dbReference type="GO" id="GO:0016567">
    <property type="term" value="P:protein ubiquitination"/>
    <property type="evidence" value="ECO:0007669"/>
    <property type="project" value="UniProtKB-UniRule"/>
</dbReference>
<dbReference type="GO" id="GO:0071596">
    <property type="term" value="P:ubiquitin-dependent protein catabolic process via the N-end rule pathway"/>
    <property type="evidence" value="ECO:0007669"/>
    <property type="project" value="UniProtKB-UniRule"/>
</dbReference>
<dbReference type="InterPro" id="IPR014719">
    <property type="entry name" value="Ribosomal_bL12_C/ClpS-like"/>
</dbReference>
<organism evidence="13 14">
    <name type="scientific">Debaryomyces fabryi</name>
    <dbReference type="NCBI Taxonomy" id="58627"/>
    <lineage>
        <taxon>Eukaryota</taxon>
        <taxon>Fungi</taxon>
        <taxon>Dikarya</taxon>
        <taxon>Ascomycota</taxon>
        <taxon>Saccharomycotina</taxon>
        <taxon>Pichiomycetes</taxon>
        <taxon>Debaryomycetaceae</taxon>
        <taxon>Debaryomyces</taxon>
    </lineage>
</organism>
<dbReference type="EMBL" id="LMYN01000008">
    <property type="protein sequence ID" value="KSA03551.1"/>
    <property type="molecule type" value="Genomic_DNA"/>
</dbReference>
<dbReference type="GO" id="GO:0005737">
    <property type="term" value="C:cytoplasm"/>
    <property type="evidence" value="ECO:0007669"/>
    <property type="project" value="TreeGrafter"/>
</dbReference>
<dbReference type="OrthoDB" id="26387at2759"/>
<evidence type="ECO:0000256" key="6">
    <source>
        <dbReference type="ARBA" id="ARBA00022786"/>
    </source>
</evidence>
<protein>
    <recommendedName>
        <fullName evidence="10">E3 ubiquitin-protein ligase</fullName>
        <ecNumber evidence="10">2.3.2.27</ecNumber>
    </recommendedName>
</protein>
<dbReference type="SMART" id="SM00396">
    <property type="entry name" value="ZnF_UBR1"/>
    <property type="match status" value="1"/>
</dbReference>
<keyword evidence="14" id="KW-1185">Reference proteome</keyword>
<keyword evidence="3 10" id="KW-0808">Transferase</keyword>
<feature type="compositionally biased region" description="Acidic residues" evidence="11">
    <location>
        <begin position="1789"/>
        <end position="1801"/>
    </location>
</feature>
<keyword evidence="4 10" id="KW-0479">Metal-binding</keyword>
<dbReference type="InterPro" id="IPR003769">
    <property type="entry name" value="ClpS_core"/>
</dbReference>
<dbReference type="Pfam" id="PF02207">
    <property type="entry name" value="zf-UBR"/>
    <property type="match status" value="1"/>
</dbReference>
<comment type="pathway">
    <text evidence="2 10">Protein modification; protein ubiquitination.</text>
</comment>
<keyword evidence="6 10" id="KW-0833">Ubl conjugation pathway</keyword>
<name>A0A0V1Q5Q4_9ASCO</name>
<evidence type="ECO:0000256" key="10">
    <source>
        <dbReference type="RuleBase" id="RU366018"/>
    </source>
</evidence>
<evidence type="ECO:0000256" key="8">
    <source>
        <dbReference type="ARBA" id="ARBA00046341"/>
    </source>
</evidence>
<sequence>MGLDKLREFVVNLPSKLEFSHPTAVRQNLFKALYYAATNEGIYLKDLFPMIDEEEVDSLKDYSFAITEIIERKPFFNKKLKSSYSHPADKACARSFKKGEPVYRCEQCGFDDTCVLCVHCFNKDDHVDHNVYMYLSQGDNGGICDCGDPEAFVNPLTCKCQVGEENDTDGDRISSDFAEALRETIKICLDYILDVTNFSVQTLPYIHDRINESGSKFTSKFLSDYSTLPSERYGGATDNNSDSLWYLILWNDEHHDFPSATKAIKAAVGVNYSRAHEIASDINASGRCVLRESKDYTELLRYQKLAEVDGLVATITSARDYMRETIVQYMFNWLVDITEFAGHVEFRELSKQYLADLLLEPGFEFAKNFPTMIITEFLDSGYKETTEETLKMLFENGMLIDGQFVNYGKTSVKPSLEMASYKSTTSGILTPDSRLNKQQNSRLQFLLDFEIRFNCVIRKKLPALIIPPILANTRMKEVFCDQLVSIYPQLITSMALSDREDHLNSLCEITTQLFTCPTSVLKILRDGKVGFILGPVTDIIEKHSSEWNMYTLLPNFVEIGRGHPLTYRAKKRAIIRGIRDICYLVDKNLEVNKLDYFLTHNNLVMLLLFLRNFQGYWTIERKYGEHVERELLDFVVHLEYSVPILNITKFISSCKSSNIQLIREGVKFITDYLCLRETIWNAPGITDFRVSKQPVSFVHPVNSFLSYLLQYQGFEDLQDIFMLLKGPFVQISDVSLRSIVLGAQVKIGFWIRNGISVSRQASLYTDSLMSDLAYFRDCHLNQLAAIFDDPRATLFNFLDRWELLPWYLNEVDHDRTVYEDRFNSISEKFIVFIYNLITDRTNFIKLTAEERILHKARQAICYALSDEPRSYSSLRSEVDIEVSELPQFDDLLNECADYQPPTGLIDSGIYRLKSSYFEKLDPLSLHLDTSQFQTVSEYLIKNIAMEQNIKEEKVVLIPHITELENDLVNRKLAGFTKTKDFAKLMYKYLQVSIDTCDETYLPHLLHLIHAVLKDDELLHGSDYLNELFVSIPICNLLLSVSETTMSKNVVRKAEYLLDSFISKDSRITESLVDCFGESYIQAYERKRSGSLKSDSEKGKRLAEERKKKVMKKFAKQRENFLAKNVEFASKESSEEVIETSKDTRIEYRTCVLCGEAESTDDLFGLLVSVTTCSTFWKLPENNTPYFSLAFQSWNDQASPSNNGIYGDGFEYYNSELQERNRSLEGRVTSTCGHGMHYNCYKSSANNLKYYPCPLCRNLCNLFVPSFLLQNNGGGLNDSGVISDPPINNRYNQITSSSSVTKSGELVKGLINDEIVNQTDDSVLRKLFKPIVDDFLSEIKANHPPVSSNKKKDYFDELQTSSLLIANTIRMNEIATRIGGNSSYSNFLNEIPSSSKTLIKSLIQCRAILFENRKLPFLLNSDADLSFEYQDFWNSDKILDSVFNEVVVLFFQTDESLNTLARLGYTKLFTICTYSLLRMVNKDIKYYHILRAHHQSKLGSNEVDNMQTILESYENQIDISLFNAETTSLINVLWFGIEKCMLPFLRQITIFQDLLTSFNRGDNVHDSHPNFSDIENKIQGQSYLDSSDVLCQKLNLPTMKELVQGIATNEDRFNFECKIFDIVLNAKIPHYMDSGILALDYPGVVKLIDLPNDYNLCIIEYNDNSTKGIFDYIVCLSCGKKIKASKHFTHMTSCCSFTAIYFHPRTNNLKLATHIGTSPIFITVPAPYLTKHGEVKRPRNSGKAYLNNLRYQYLNKLWLNQGLYGFITRSIFGSRLQQNMGDTINIGISEDEEDIDEDEDDGTFLRPATDEDRAW</sequence>
<keyword evidence="7 10" id="KW-0862">Zinc</keyword>
<feature type="region of interest" description="Disordered" evidence="11">
    <location>
        <begin position="1789"/>
        <end position="1814"/>
    </location>
</feature>
<comment type="function">
    <text evidence="10">Ubiquitin ligase protein which is a component of the N-end rule pathway. Recognizes and binds to proteins bearing specific N-terminal residues that are destabilizing according to the N-end rule, leading to their ubiquitination and subsequent degradation.</text>
</comment>
<dbReference type="Pfam" id="PF02617">
    <property type="entry name" value="ClpS"/>
    <property type="match status" value="1"/>
</dbReference>
<evidence type="ECO:0000256" key="11">
    <source>
        <dbReference type="SAM" id="MobiDB-lite"/>
    </source>
</evidence>
<evidence type="ECO:0000256" key="1">
    <source>
        <dbReference type="ARBA" id="ARBA00000900"/>
    </source>
</evidence>
<evidence type="ECO:0000256" key="4">
    <source>
        <dbReference type="ARBA" id="ARBA00022723"/>
    </source>
</evidence>
<evidence type="ECO:0000313" key="13">
    <source>
        <dbReference type="EMBL" id="KSA03551.1"/>
    </source>
</evidence>
<feature type="domain" description="UBR-type" evidence="12">
    <location>
        <begin position="90"/>
        <end position="163"/>
    </location>
</feature>
<dbReference type="InterPro" id="IPR039164">
    <property type="entry name" value="UBR1-like"/>
</dbReference>
<dbReference type="Pfam" id="PF18995">
    <property type="entry name" value="PRT6_C"/>
    <property type="match status" value="1"/>
</dbReference>
<dbReference type="Gene3D" id="2.10.110.30">
    <property type="match status" value="1"/>
</dbReference>
<evidence type="ECO:0000256" key="5">
    <source>
        <dbReference type="ARBA" id="ARBA00022771"/>
    </source>
</evidence>
<comment type="catalytic activity">
    <reaction evidence="1 10">
        <text>S-ubiquitinyl-[E2 ubiquitin-conjugating enzyme]-L-cysteine + [acceptor protein]-L-lysine = [E2 ubiquitin-conjugating enzyme]-L-cysteine + N(6)-ubiquitinyl-[acceptor protein]-L-lysine.</text>
        <dbReference type="EC" id="2.3.2.27"/>
    </reaction>
</comment>
<accession>A0A0V1Q5Q4</accession>
<dbReference type="GeneID" id="26837699"/>
<dbReference type="Pfam" id="PF22960">
    <property type="entry name" value="WHD_UBR1"/>
    <property type="match status" value="1"/>
</dbReference>
<reference evidence="13 14" key="1">
    <citation type="submission" date="2015-11" db="EMBL/GenBank/DDBJ databases">
        <title>The genome of Debaryomyces fabryi.</title>
        <authorList>
            <person name="Tafer H."/>
            <person name="Lopandic K."/>
        </authorList>
    </citation>
    <scope>NUCLEOTIDE SEQUENCE [LARGE SCALE GENOMIC DNA]</scope>
    <source>
        <strain evidence="13 14">CBS 789</strain>
    </source>
</reference>
<dbReference type="UniPathway" id="UPA00143"/>
<dbReference type="EC" id="2.3.2.27" evidence="10"/>
<comment type="caution">
    <text evidence="13">The sequence shown here is derived from an EMBL/GenBank/DDBJ whole genome shotgun (WGS) entry which is preliminary data.</text>
</comment>